<protein>
    <recommendedName>
        <fullName evidence="8">Major facilitator superfamily (MFS) profile domain-containing protein</fullName>
    </recommendedName>
</protein>
<comment type="subcellular location">
    <subcellularLocation>
        <location evidence="1">Membrane</location>
        <topology evidence="1">Multi-pass membrane protein</topology>
    </subcellularLocation>
</comment>
<feature type="transmembrane region" description="Helical" evidence="7">
    <location>
        <begin position="221"/>
        <end position="244"/>
    </location>
</feature>
<accession>A0A7S2T736</accession>
<dbReference type="SUPFAM" id="SSF103473">
    <property type="entry name" value="MFS general substrate transporter"/>
    <property type="match status" value="1"/>
</dbReference>
<feature type="region of interest" description="Disordered" evidence="6">
    <location>
        <begin position="1"/>
        <end position="67"/>
    </location>
</feature>
<evidence type="ECO:0000256" key="5">
    <source>
        <dbReference type="ARBA" id="ARBA00024362"/>
    </source>
</evidence>
<dbReference type="AlphaFoldDB" id="A0A7S2T736"/>
<name>A0A7S2T736_9CHLO</name>
<feature type="transmembrane region" description="Helical" evidence="7">
    <location>
        <begin position="484"/>
        <end position="503"/>
    </location>
</feature>
<dbReference type="GO" id="GO:0022857">
    <property type="term" value="F:transmembrane transporter activity"/>
    <property type="evidence" value="ECO:0007669"/>
    <property type="project" value="InterPro"/>
</dbReference>
<evidence type="ECO:0000256" key="7">
    <source>
        <dbReference type="SAM" id="Phobius"/>
    </source>
</evidence>
<dbReference type="Pfam" id="PF07690">
    <property type="entry name" value="MFS_1"/>
    <property type="match status" value="1"/>
</dbReference>
<dbReference type="InterPro" id="IPR020846">
    <property type="entry name" value="MFS_dom"/>
</dbReference>
<evidence type="ECO:0000256" key="2">
    <source>
        <dbReference type="ARBA" id="ARBA00022692"/>
    </source>
</evidence>
<dbReference type="InterPro" id="IPR011701">
    <property type="entry name" value="MFS"/>
</dbReference>
<dbReference type="Gene3D" id="1.20.1250.20">
    <property type="entry name" value="MFS general substrate transporter like domains"/>
    <property type="match status" value="2"/>
</dbReference>
<feature type="transmembrane region" description="Helical" evidence="7">
    <location>
        <begin position="509"/>
        <end position="528"/>
    </location>
</feature>
<evidence type="ECO:0000259" key="8">
    <source>
        <dbReference type="PROSITE" id="PS50850"/>
    </source>
</evidence>
<reference evidence="9" key="1">
    <citation type="submission" date="2021-01" db="EMBL/GenBank/DDBJ databases">
        <authorList>
            <person name="Corre E."/>
            <person name="Pelletier E."/>
            <person name="Niang G."/>
            <person name="Scheremetjew M."/>
            <person name="Finn R."/>
            <person name="Kale V."/>
            <person name="Holt S."/>
            <person name="Cochrane G."/>
            <person name="Meng A."/>
            <person name="Brown T."/>
            <person name="Cohen L."/>
        </authorList>
    </citation>
    <scope>NUCLEOTIDE SEQUENCE</scope>
    <source>
        <strain evidence="9">RCC2335</strain>
    </source>
</reference>
<dbReference type="InterPro" id="IPR050382">
    <property type="entry name" value="MFS_Na/Anion_cotransporter"/>
</dbReference>
<organism evidence="9">
    <name type="scientific">Chloropicon roscoffensis</name>
    <dbReference type="NCBI Taxonomy" id="1461544"/>
    <lineage>
        <taxon>Eukaryota</taxon>
        <taxon>Viridiplantae</taxon>
        <taxon>Chlorophyta</taxon>
        <taxon>Chloropicophyceae</taxon>
        <taxon>Chloropicales</taxon>
        <taxon>Chloropicaceae</taxon>
        <taxon>Chloropicon</taxon>
    </lineage>
</organism>
<evidence type="ECO:0000256" key="3">
    <source>
        <dbReference type="ARBA" id="ARBA00022989"/>
    </source>
</evidence>
<evidence type="ECO:0000256" key="1">
    <source>
        <dbReference type="ARBA" id="ARBA00004141"/>
    </source>
</evidence>
<dbReference type="PROSITE" id="PS50850">
    <property type="entry name" value="MFS"/>
    <property type="match status" value="1"/>
</dbReference>
<dbReference type="PANTHER" id="PTHR11662:SF446">
    <property type="entry name" value="SODIUM-DEPENDENT PHOSPHATE TRANSPORT PROTEIN 1, CHLOROPLASTIC"/>
    <property type="match status" value="1"/>
</dbReference>
<feature type="compositionally biased region" description="Low complexity" evidence="6">
    <location>
        <begin position="13"/>
        <end position="26"/>
    </location>
</feature>
<evidence type="ECO:0000313" key="9">
    <source>
        <dbReference type="EMBL" id="CAD9720888.1"/>
    </source>
</evidence>
<feature type="transmembrane region" description="Helical" evidence="7">
    <location>
        <begin position="282"/>
        <end position="304"/>
    </location>
</feature>
<evidence type="ECO:0000256" key="4">
    <source>
        <dbReference type="ARBA" id="ARBA00023136"/>
    </source>
</evidence>
<dbReference type="PANTHER" id="PTHR11662">
    <property type="entry name" value="SOLUTE CARRIER FAMILY 17"/>
    <property type="match status" value="1"/>
</dbReference>
<feature type="transmembrane region" description="Helical" evidence="7">
    <location>
        <begin position="443"/>
        <end position="463"/>
    </location>
</feature>
<feature type="compositionally biased region" description="Basic residues" evidence="6">
    <location>
        <begin position="52"/>
        <end position="66"/>
    </location>
</feature>
<dbReference type="GO" id="GO:0016020">
    <property type="term" value="C:membrane"/>
    <property type="evidence" value="ECO:0007669"/>
    <property type="project" value="UniProtKB-SubCell"/>
</dbReference>
<feature type="domain" description="Major facilitator superfamily (MFS) profile" evidence="8">
    <location>
        <begin position="126"/>
        <end position="533"/>
    </location>
</feature>
<feature type="transmembrane region" description="Helical" evidence="7">
    <location>
        <begin position="417"/>
        <end position="437"/>
    </location>
</feature>
<feature type="region of interest" description="Disordered" evidence="6">
    <location>
        <begin position="94"/>
        <end position="118"/>
    </location>
</feature>
<feature type="transmembrane region" description="Helical" evidence="7">
    <location>
        <begin position="187"/>
        <end position="209"/>
    </location>
</feature>
<gene>
    <name evidence="9" type="ORF">CROS1312_LOCUS154</name>
</gene>
<dbReference type="EMBL" id="HBHM01000216">
    <property type="protein sequence ID" value="CAD9720888.1"/>
    <property type="molecule type" value="Transcribed_RNA"/>
</dbReference>
<sequence>MASNSIGARATSGQLRGLRRGGAPPGRDGRHGAASTARRNQRHAGGFDKDGRRHRRARSSHCPRRSRYLDSDGGWYKTSEDRTDGPGCYYYRGADGEGGRGQGGEAKSDESRSLGAGSGRGAWQVQILIVGTCMLLCNLDRVAMGILAVPLIQEFSLSMTQLGVLQSSYLWGYLIGQLPAGLASDRYGGVPVMLVGLLVWSLATCGTALAKFSANPLSIAIASRVLMGLGSSVALPAVAATVASNVPSDQKARATTLSYALFNIGNVVANLCTPYVSEYLGWHWSFAIYGSLGVLWAALSWYLYKKSRFSIAASKVTRNLEARDKGDRPKPSVFQLLLKRKVMLQVLILAYCHSTIGLGYFTLQSWIPVFMAKDLGIASLKVAGLCTAVVWLATSFNTAFVGVIADKLLSKMEFWKVRKVAMTVSTIIPAGCFFVLSTTQNPMVGIFCILIGLVSWSFDYAGFHPYIVEVSGEYSGTILSFTNSAGVIAGIAGNIATGYLVGLEGNFTSVFRILSGVYLVSCILWNIFMKGEKLEGM</sequence>
<keyword evidence="2 7" id="KW-0812">Transmembrane</keyword>
<feature type="transmembrane region" description="Helical" evidence="7">
    <location>
        <begin position="256"/>
        <end position="276"/>
    </location>
</feature>
<proteinExistence type="inferred from homology"/>
<keyword evidence="4 7" id="KW-0472">Membrane</keyword>
<evidence type="ECO:0000256" key="6">
    <source>
        <dbReference type="SAM" id="MobiDB-lite"/>
    </source>
</evidence>
<keyword evidence="3 7" id="KW-1133">Transmembrane helix</keyword>
<comment type="similarity">
    <text evidence="5">Belongs to the major facilitator superfamily. Sodium/anion cotransporter (TC 2.A.1.14) family.</text>
</comment>
<dbReference type="InterPro" id="IPR036259">
    <property type="entry name" value="MFS_trans_sf"/>
</dbReference>
<feature type="transmembrane region" description="Helical" evidence="7">
    <location>
        <begin position="382"/>
        <end position="405"/>
    </location>
</feature>